<keyword evidence="10" id="KW-1185">Reference proteome</keyword>
<sequence>MVAILRNSVTLILLILAATGFIYFLYYLSGPDSRLQLPRDLKHLLELKEVLEEYATKRVAYTVLFFSSVYLYKQTFAIPGSVFLNLMSGALFGVLKGFPLCCFLSACGASSCFLVSKYFGKEILVRYAPHRVAYFQKMVEKRREERALFKFLVSIRVFPMSPNWLINMCSPIVGVPLGTFFLSVLLGLAPYNFLTVNAGSALADLDSLDDIISLRVAFGLGLLAVGILNPFKLLNKFRRPNIKATSSTTNLLLPESSS</sequence>
<dbReference type="Pfam" id="PF09335">
    <property type="entry name" value="VTT_dom"/>
    <property type="match status" value="1"/>
</dbReference>
<evidence type="ECO:0000256" key="7">
    <source>
        <dbReference type="SAM" id="Phobius"/>
    </source>
</evidence>
<dbReference type="Proteomes" id="UP000198287">
    <property type="component" value="Unassembled WGS sequence"/>
</dbReference>
<dbReference type="InterPro" id="IPR045014">
    <property type="entry name" value="TM41A/B"/>
</dbReference>
<feature type="domain" description="VTT" evidence="8">
    <location>
        <begin position="78"/>
        <end position="200"/>
    </location>
</feature>
<dbReference type="PANTHER" id="PTHR43220">
    <property type="match status" value="1"/>
</dbReference>
<dbReference type="OMA" id="FPYNLLC"/>
<dbReference type="EMBL" id="LNIX01000022">
    <property type="protein sequence ID" value="OXA43393.1"/>
    <property type="molecule type" value="Genomic_DNA"/>
</dbReference>
<reference evidence="9 10" key="1">
    <citation type="submission" date="2015-12" db="EMBL/GenBank/DDBJ databases">
        <title>The genome of Folsomia candida.</title>
        <authorList>
            <person name="Faddeeva A."/>
            <person name="Derks M.F."/>
            <person name="Anvar Y."/>
            <person name="Smit S."/>
            <person name="Van Straalen N."/>
            <person name="Roelofs D."/>
        </authorList>
    </citation>
    <scope>NUCLEOTIDE SEQUENCE [LARGE SCALE GENOMIC DNA]</scope>
    <source>
        <strain evidence="9 10">VU population</strain>
        <tissue evidence="9">Whole body</tissue>
    </source>
</reference>
<evidence type="ECO:0000256" key="6">
    <source>
        <dbReference type="ARBA" id="ARBA00025797"/>
    </source>
</evidence>
<dbReference type="PANTHER" id="PTHR43220:SF21">
    <property type="entry name" value="TRANSMEMBRANE PROTEIN 41A"/>
    <property type="match status" value="1"/>
</dbReference>
<evidence type="ECO:0000256" key="3">
    <source>
        <dbReference type="ARBA" id="ARBA00022729"/>
    </source>
</evidence>
<dbReference type="GO" id="GO:0016020">
    <property type="term" value="C:membrane"/>
    <property type="evidence" value="ECO:0007669"/>
    <property type="project" value="UniProtKB-SubCell"/>
</dbReference>
<accession>A0A226DE03</accession>
<evidence type="ECO:0000313" key="10">
    <source>
        <dbReference type="Proteomes" id="UP000198287"/>
    </source>
</evidence>
<dbReference type="STRING" id="158441.A0A226DE03"/>
<feature type="transmembrane region" description="Helical" evidence="7">
    <location>
        <begin position="211"/>
        <end position="231"/>
    </location>
</feature>
<evidence type="ECO:0000259" key="8">
    <source>
        <dbReference type="Pfam" id="PF09335"/>
    </source>
</evidence>
<evidence type="ECO:0000256" key="2">
    <source>
        <dbReference type="ARBA" id="ARBA00022692"/>
    </source>
</evidence>
<protein>
    <submittedName>
        <fullName evidence="9">Transmembrane protein 41A</fullName>
    </submittedName>
</protein>
<dbReference type="OrthoDB" id="3364966at2759"/>
<evidence type="ECO:0000313" key="9">
    <source>
        <dbReference type="EMBL" id="OXA43393.1"/>
    </source>
</evidence>
<evidence type="ECO:0000256" key="1">
    <source>
        <dbReference type="ARBA" id="ARBA00004141"/>
    </source>
</evidence>
<evidence type="ECO:0000256" key="4">
    <source>
        <dbReference type="ARBA" id="ARBA00022989"/>
    </source>
</evidence>
<gene>
    <name evidence="9" type="ORF">Fcan01_21730</name>
</gene>
<organism evidence="9 10">
    <name type="scientific">Folsomia candida</name>
    <name type="common">Springtail</name>
    <dbReference type="NCBI Taxonomy" id="158441"/>
    <lineage>
        <taxon>Eukaryota</taxon>
        <taxon>Metazoa</taxon>
        <taxon>Ecdysozoa</taxon>
        <taxon>Arthropoda</taxon>
        <taxon>Hexapoda</taxon>
        <taxon>Collembola</taxon>
        <taxon>Entomobryomorpha</taxon>
        <taxon>Isotomoidea</taxon>
        <taxon>Isotomidae</taxon>
        <taxon>Proisotominae</taxon>
        <taxon>Folsomia</taxon>
    </lineage>
</organism>
<comment type="similarity">
    <text evidence="6">Belongs to the TMEM41 family.</text>
</comment>
<proteinExistence type="inferred from homology"/>
<keyword evidence="4 7" id="KW-1133">Transmembrane helix</keyword>
<name>A0A226DE03_FOLCA</name>
<feature type="transmembrane region" description="Helical" evidence="7">
    <location>
        <begin position="9"/>
        <end position="28"/>
    </location>
</feature>
<evidence type="ECO:0000256" key="5">
    <source>
        <dbReference type="ARBA" id="ARBA00023136"/>
    </source>
</evidence>
<keyword evidence="2 7" id="KW-0812">Transmembrane</keyword>
<feature type="transmembrane region" description="Helical" evidence="7">
    <location>
        <begin position="164"/>
        <end position="191"/>
    </location>
</feature>
<comment type="subcellular location">
    <subcellularLocation>
        <location evidence="1">Membrane</location>
        <topology evidence="1">Multi-pass membrane protein</topology>
    </subcellularLocation>
</comment>
<comment type="caution">
    <text evidence="9">The sequence shown here is derived from an EMBL/GenBank/DDBJ whole genome shotgun (WGS) entry which is preliminary data.</text>
</comment>
<keyword evidence="5 7" id="KW-0472">Membrane</keyword>
<keyword evidence="3" id="KW-0732">Signal</keyword>
<dbReference type="InterPro" id="IPR032816">
    <property type="entry name" value="VTT_dom"/>
</dbReference>
<dbReference type="AlphaFoldDB" id="A0A226DE03"/>